<dbReference type="InterPro" id="IPR042561">
    <property type="entry name" value="Exo84_C_1"/>
</dbReference>
<dbReference type="GO" id="GO:0008104">
    <property type="term" value="P:intracellular protein localization"/>
    <property type="evidence" value="ECO:0007669"/>
    <property type="project" value="TreeGrafter"/>
</dbReference>
<dbReference type="Proteomes" id="UP000504607">
    <property type="component" value="Chromosome 1"/>
</dbReference>
<dbReference type="InParanoid" id="A0A6I9S2Z4"/>
<evidence type="ECO:0000313" key="7">
    <source>
        <dbReference type="Proteomes" id="UP000504607"/>
    </source>
</evidence>
<dbReference type="OrthoDB" id="1710909at2759"/>
<feature type="region of interest" description="Disordered" evidence="5">
    <location>
        <begin position="717"/>
        <end position="774"/>
    </location>
</feature>
<dbReference type="GO" id="GO:0006887">
    <property type="term" value="P:exocytosis"/>
    <property type="evidence" value="ECO:0007669"/>
    <property type="project" value="UniProtKB-KW"/>
</dbReference>
<dbReference type="InterPro" id="IPR032403">
    <property type="entry name" value="Exo84_C"/>
</dbReference>
<dbReference type="GO" id="GO:0006893">
    <property type="term" value="P:Golgi to plasma membrane transport"/>
    <property type="evidence" value="ECO:0007669"/>
    <property type="project" value="TreeGrafter"/>
</dbReference>
<sequence length="774" mass="86017">MESSEEEDDFLTHEWITPQSSINSIYQSDTEKGIRKICSELLELKDAVENLSGNMHSKYLAFLRISEEVIEVEQELIELQKHVSAQGILVQDLISGVCRELEVWNKQNSEEPDAELDPQISELDELLHADKEDPKVTFLETVDVLLAEHKIEEALLALEAEERNYPELNDLGENPSVGISSYKTAFLERKAVLVDQLVGICEQPSVCIAELKKALSGLVKLGKGSLAHQLLLKAYGSRLQKSIEAFLPSCSIYSETYTATLSQLVFSTISLITKESGLIFGDAPTYTNRIVHWAECEIESLVHLVKEISASLESASALRSASICIQASLSHCSILESQGLKFSKLLMVLLHPYIDEVLDINFRRARIKVLDLAMLEDEVLLSPQEGGPLTVAAPSNIMFTNSGKKFMFIVKDLLDQLTPMAILHFGGTILNKLLQLFDQYVQTLIKALPGPSEDDNLMEQKESISFRAETDAQQLTLLGTAFTVADELLPMAVSKIFSPQSESKEAGGGSSEGIGPVAISTVEYKDWRRHLQHSLDTLRDHFCRQYILTFIYSREGKTRLDARMYLEGKGDDLFWDSDPLPSLPFQALFARLQQLATVAGDILLGKEKIQKILLSRLTETVVMWLSNEQDFWDVFEDDSVQLQPSGLQQLILDMRFIVEIAVCGGYSSKNVHQLVSAVITRAIGTFSARGIDPQSALPEDEWFVDAAKSAISKLMLETSGSEESEPDEHIAIHDEISDSDETPTSPSTVESTESFASANMGETDSPVYFTDTES</sequence>
<dbReference type="PANTHER" id="PTHR21426:SF2">
    <property type="entry name" value="EXOCYST COMPLEX COMPONENT EXO84C"/>
    <property type="match status" value="1"/>
</dbReference>
<evidence type="ECO:0000256" key="3">
    <source>
        <dbReference type="ARBA" id="ARBA00022483"/>
    </source>
</evidence>
<accession>A0A6I9S2Z4</accession>
<feature type="coiled-coil region" evidence="4">
    <location>
        <begin position="144"/>
        <end position="171"/>
    </location>
</feature>
<dbReference type="InterPro" id="IPR033961">
    <property type="entry name" value="Exo84"/>
</dbReference>
<dbReference type="InterPro" id="IPR016159">
    <property type="entry name" value="Cullin_repeat-like_dom_sf"/>
</dbReference>
<feature type="domain" description="Exocyst component Exo84 C-terminal" evidence="6">
    <location>
        <begin position="139"/>
        <end position="342"/>
    </location>
</feature>
<comment type="similarity">
    <text evidence="1">Belongs to the EXO84 family.</text>
</comment>
<protein>
    <submittedName>
        <fullName evidence="8">Exocyst complex component EXO84C</fullName>
    </submittedName>
</protein>
<name>A0A6I9S2Z4_ELAGV</name>
<feature type="compositionally biased region" description="Low complexity" evidence="5">
    <location>
        <begin position="742"/>
        <end position="754"/>
    </location>
</feature>
<evidence type="ECO:0000313" key="8">
    <source>
        <dbReference type="RefSeq" id="XP_010936894.1"/>
    </source>
</evidence>
<dbReference type="PANTHER" id="PTHR21426">
    <property type="entry name" value="EXOCYST COMPLEX COMPONENT 8"/>
    <property type="match status" value="1"/>
</dbReference>
<evidence type="ECO:0000256" key="5">
    <source>
        <dbReference type="SAM" id="MobiDB-lite"/>
    </source>
</evidence>
<keyword evidence="4" id="KW-0175">Coiled coil</keyword>
<keyword evidence="3" id="KW-0268">Exocytosis</keyword>
<dbReference type="SUPFAM" id="SSF74788">
    <property type="entry name" value="Cullin repeat-like"/>
    <property type="match status" value="1"/>
</dbReference>
<dbReference type="Pfam" id="PF16528">
    <property type="entry name" value="Exo84_C"/>
    <property type="match status" value="1"/>
</dbReference>
<keyword evidence="7" id="KW-1185">Reference proteome</keyword>
<dbReference type="AlphaFoldDB" id="A0A6I9S2Z4"/>
<evidence type="ECO:0000259" key="6">
    <source>
        <dbReference type="Pfam" id="PF16528"/>
    </source>
</evidence>
<proteinExistence type="inferred from homology"/>
<keyword evidence="2" id="KW-0813">Transport</keyword>
<evidence type="ECO:0000256" key="4">
    <source>
        <dbReference type="SAM" id="Coils"/>
    </source>
</evidence>
<dbReference type="RefSeq" id="XP_010936894.1">
    <property type="nucleotide sequence ID" value="XM_010938592.3"/>
</dbReference>
<dbReference type="GO" id="GO:0000145">
    <property type="term" value="C:exocyst"/>
    <property type="evidence" value="ECO:0007669"/>
    <property type="project" value="InterPro"/>
</dbReference>
<reference evidence="8" key="1">
    <citation type="submission" date="2025-08" db="UniProtKB">
        <authorList>
            <consortium name="RefSeq"/>
        </authorList>
    </citation>
    <scope>IDENTIFICATION</scope>
</reference>
<dbReference type="Gene3D" id="1.20.58.1210">
    <property type="entry name" value="Exo84p, N-terminal helical domain"/>
    <property type="match status" value="1"/>
</dbReference>
<evidence type="ECO:0000256" key="1">
    <source>
        <dbReference type="ARBA" id="ARBA00007210"/>
    </source>
</evidence>
<gene>
    <name evidence="8" type="primary">LOC105056400</name>
</gene>
<organism evidence="7 8">
    <name type="scientific">Elaeis guineensis var. tenera</name>
    <name type="common">Oil palm</name>
    <dbReference type="NCBI Taxonomy" id="51953"/>
    <lineage>
        <taxon>Eukaryota</taxon>
        <taxon>Viridiplantae</taxon>
        <taxon>Streptophyta</taxon>
        <taxon>Embryophyta</taxon>
        <taxon>Tracheophyta</taxon>
        <taxon>Spermatophyta</taxon>
        <taxon>Magnoliopsida</taxon>
        <taxon>Liliopsida</taxon>
        <taxon>Arecaceae</taxon>
        <taxon>Arecoideae</taxon>
        <taxon>Cocoseae</taxon>
        <taxon>Elaeidinae</taxon>
        <taxon>Elaeis</taxon>
    </lineage>
</organism>
<feature type="compositionally biased region" description="Basic and acidic residues" evidence="5">
    <location>
        <begin position="727"/>
        <end position="736"/>
    </location>
</feature>
<evidence type="ECO:0000256" key="2">
    <source>
        <dbReference type="ARBA" id="ARBA00022448"/>
    </source>
</evidence>
<dbReference type="FunCoup" id="A0A6I9S2Z4">
    <property type="interactions" value="2234"/>
</dbReference>